<accession>A0A0S4JLG5</accession>
<dbReference type="Pfam" id="PF00856">
    <property type="entry name" value="SET"/>
    <property type="match status" value="1"/>
</dbReference>
<sequence length="164" mass="18286">METDEIPLTASSSLEVRSTPYTGESNARGVFATKKILRGSLIERAHTIRFSAEEHDAHAMKTVLQHYTFSAGGGEYYLALGIGSLFNHRDPPNVEFRIHRGTQTISYLACSDIEVDEELCIFYGKNLWFEDHLAAPREPHSASTLRDEAKIGGDDLPFSDLILD</sequence>
<evidence type="ECO:0000313" key="2">
    <source>
        <dbReference type="EMBL" id="CUG91046.1"/>
    </source>
</evidence>
<protein>
    <recommendedName>
        <fullName evidence="1">SET domain-containing protein</fullName>
    </recommendedName>
</protein>
<dbReference type="OrthoDB" id="3180714at2759"/>
<dbReference type="PROSITE" id="PS50280">
    <property type="entry name" value="SET"/>
    <property type="match status" value="1"/>
</dbReference>
<name>A0A0S4JLG5_BODSA</name>
<feature type="domain" description="SET" evidence="1">
    <location>
        <begin position="12"/>
        <end position="124"/>
    </location>
</feature>
<reference evidence="3" key="1">
    <citation type="submission" date="2015-09" db="EMBL/GenBank/DDBJ databases">
        <authorList>
            <consortium name="Pathogen Informatics"/>
        </authorList>
    </citation>
    <scope>NUCLEOTIDE SEQUENCE [LARGE SCALE GENOMIC DNA]</scope>
    <source>
        <strain evidence="3">Lake Konstanz</strain>
    </source>
</reference>
<evidence type="ECO:0000259" key="1">
    <source>
        <dbReference type="PROSITE" id="PS50280"/>
    </source>
</evidence>
<keyword evidence="3" id="KW-1185">Reference proteome</keyword>
<dbReference type="SUPFAM" id="SSF82199">
    <property type="entry name" value="SET domain"/>
    <property type="match status" value="1"/>
</dbReference>
<gene>
    <name evidence="2" type="ORF">BSAL_29950</name>
</gene>
<organism evidence="2 3">
    <name type="scientific">Bodo saltans</name>
    <name type="common">Flagellated protozoan</name>
    <dbReference type="NCBI Taxonomy" id="75058"/>
    <lineage>
        <taxon>Eukaryota</taxon>
        <taxon>Discoba</taxon>
        <taxon>Euglenozoa</taxon>
        <taxon>Kinetoplastea</taxon>
        <taxon>Metakinetoplastina</taxon>
        <taxon>Eubodonida</taxon>
        <taxon>Bodonidae</taxon>
        <taxon>Bodo</taxon>
    </lineage>
</organism>
<dbReference type="Gene3D" id="2.170.270.10">
    <property type="entry name" value="SET domain"/>
    <property type="match status" value="1"/>
</dbReference>
<dbReference type="OMA" id="HQNVGWE"/>
<dbReference type="EMBL" id="CYKH01001888">
    <property type="protein sequence ID" value="CUG91046.1"/>
    <property type="molecule type" value="Genomic_DNA"/>
</dbReference>
<dbReference type="VEuPathDB" id="TriTrypDB:BSAL_29950"/>
<dbReference type="Proteomes" id="UP000051952">
    <property type="component" value="Unassembled WGS sequence"/>
</dbReference>
<dbReference type="InterPro" id="IPR046341">
    <property type="entry name" value="SET_dom_sf"/>
</dbReference>
<evidence type="ECO:0000313" key="3">
    <source>
        <dbReference type="Proteomes" id="UP000051952"/>
    </source>
</evidence>
<dbReference type="CDD" id="cd10540">
    <property type="entry name" value="SET_SpSet7-like"/>
    <property type="match status" value="1"/>
</dbReference>
<proteinExistence type="predicted"/>
<dbReference type="AlphaFoldDB" id="A0A0S4JLG5"/>
<dbReference type="InterPro" id="IPR001214">
    <property type="entry name" value="SET_dom"/>
</dbReference>